<accession>A0A392RML9</accession>
<evidence type="ECO:0000313" key="3">
    <source>
        <dbReference type="Proteomes" id="UP000265520"/>
    </source>
</evidence>
<name>A0A392RML9_9FABA</name>
<proteinExistence type="predicted"/>
<dbReference type="Proteomes" id="UP000265520">
    <property type="component" value="Unassembled WGS sequence"/>
</dbReference>
<protein>
    <submittedName>
        <fullName evidence="2">Envelope-like protein</fullName>
    </submittedName>
</protein>
<reference evidence="2 3" key="1">
    <citation type="journal article" date="2018" name="Front. Plant Sci.">
        <title>Red Clover (Trifolium pratense) and Zigzag Clover (T. medium) - A Picture of Genomic Similarities and Differences.</title>
        <authorList>
            <person name="Dluhosova J."/>
            <person name="Istvanek J."/>
            <person name="Nedelnik J."/>
            <person name="Repkova J."/>
        </authorList>
    </citation>
    <scope>NUCLEOTIDE SEQUENCE [LARGE SCALE GENOMIC DNA]</scope>
    <source>
        <strain evidence="3">cv. 10/8</strain>
        <tissue evidence="2">Leaf</tissue>
    </source>
</reference>
<dbReference type="InterPro" id="IPR046796">
    <property type="entry name" value="Transposase_32_dom"/>
</dbReference>
<comment type="caution">
    <text evidence="2">The sequence shown here is derived from an EMBL/GenBank/DDBJ whole genome shotgun (WGS) entry which is preliminary data.</text>
</comment>
<dbReference type="EMBL" id="LXQA010237443">
    <property type="protein sequence ID" value="MCI36795.1"/>
    <property type="molecule type" value="Genomic_DNA"/>
</dbReference>
<keyword evidence="3" id="KW-1185">Reference proteome</keyword>
<sequence length="116" mass="12964">MKTMTQIGKYYEKLVREFIVNITNKCSEGSDEFRKVYIRGKCIKFSPTTINEYLGRNIIEAETEEVDLLNKVTGVITGGQVKSCPKKGFLPTGSLSVKYVILNRIGASNWAPTTHG</sequence>
<dbReference type="Pfam" id="PF20167">
    <property type="entry name" value="Transposase_32"/>
    <property type="match status" value="1"/>
</dbReference>
<organism evidence="2 3">
    <name type="scientific">Trifolium medium</name>
    <dbReference type="NCBI Taxonomy" id="97028"/>
    <lineage>
        <taxon>Eukaryota</taxon>
        <taxon>Viridiplantae</taxon>
        <taxon>Streptophyta</taxon>
        <taxon>Embryophyta</taxon>
        <taxon>Tracheophyta</taxon>
        <taxon>Spermatophyta</taxon>
        <taxon>Magnoliopsida</taxon>
        <taxon>eudicotyledons</taxon>
        <taxon>Gunneridae</taxon>
        <taxon>Pentapetalae</taxon>
        <taxon>rosids</taxon>
        <taxon>fabids</taxon>
        <taxon>Fabales</taxon>
        <taxon>Fabaceae</taxon>
        <taxon>Papilionoideae</taxon>
        <taxon>50 kb inversion clade</taxon>
        <taxon>NPAAA clade</taxon>
        <taxon>Hologalegina</taxon>
        <taxon>IRL clade</taxon>
        <taxon>Trifolieae</taxon>
        <taxon>Trifolium</taxon>
    </lineage>
</organism>
<evidence type="ECO:0000259" key="1">
    <source>
        <dbReference type="Pfam" id="PF20167"/>
    </source>
</evidence>
<dbReference type="AlphaFoldDB" id="A0A392RML9"/>
<evidence type="ECO:0000313" key="2">
    <source>
        <dbReference type="EMBL" id="MCI36795.1"/>
    </source>
</evidence>
<feature type="domain" description="Putative plant transposon protein" evidence="1">
    <location>
        <begin position="2"/>
        <end position="115"/>
    </location>
</feature>
<feature type="non-terminal residue" evidence="2">
    <location>
        <position position="116"/>
    </location>
</feature>